<feature type="compositionally biased region" description="Low complexity" evidence="1">
    <location>
        <begin position="304"/>
        <end position="322"/>
    </location>
</feature>
<protein>
    <submittedName>
        <fullName evidence="2">Uncharacterized protein</fullName>
    </submittedName>
</protein>
<dbReference type="RefSeq" id="XP_007763878.1">
    <property type="nucleotide sequence ID" value="XM_007765688.1"/>
</dbReference>
<proteinExistence type="predicted"/>
<feature type="compositionally biased region" description="Basic and acidic residues" evidence="1">
    <location>
        <begin position="218"/>
        <end position="228"/>
    </location>
</feature>
<feature type="region of interest" description="Disordered" evidence="1">
    <location>
        <begin position="438"/>
        <end position="461"/>
    </location>
</feature>
<dbReference type="Proteomes" id="UP000053558">
    <property type="component" value="Unassembled WGS sequence"/>
</dbReference>
<gene>
    <name evidence="2" type="ORF">CONPUDRAFT_149394</name>
</gene>
<dbReference type="EMBL" id="JH711573">
    <property type="protein sequence ID" value="EIW87363.1"/>
    <property type="molecule type" value="Genomic_DNA"/>
</dbReference>
<name>A0A5M3N7F0_CONPW</name>
<feature type="compositionally biased region" description="Low complexity" evidence="1">
    <location>
        <begin position="174"/>
        <end position="186"/>
    </location>
</feature>
<accession>A0A5M3N7F0</accession>
<feature type="region of interest" description="Disordered" evidence="1">
    <location>
        <begin position="174"/>
        <end position="331"/>
    </location>
</feature>
<organism evidence="2 3">
    <name type="scientific">Coniophora puteana (strain RWD-64-598)</name>
    <name type="common">Brown rot fungus</name>
    <dbReference type="NCBI Taxonomy" id="741705"/>
    <lineage>
        <taxon>Eukaryota</taxon>
        <taxon>Fungi</taxon>
        <taxon>Dikarya</taxon>
        <taxon>Basidiomycota</taxon>
        <taxon>Agaricomycotina</taxon>
        <taxon>Agaricomycetes</taxon>
        <taxon>Agaricomycetidae</taxon>
        <taxon>Boletales</taxon>
        <taxon>Coniophorineae</taxon>
        <taxon>Coniophoraceae</taxon>
        <taxon>Coniophora</taxon>
    </lineage>
</organism>
<keyword evidence="3" id="KW-1185">Reference proteome</keyword>
<feature type="compositionally biased region" description="Polar residues" evidence="1">
    <location>
        <begin position="275"/>
        <end position="284"/>
    </location>
</feature>
<evidence type="ECO:0000313" key="3">
    <source>
        <dbReference type="Proteomes" id="UP000053558"/>
    </source>
</evidence>
<dbReference type="KEGG" id="cput:CONPUDRAFT_149394"/>
<evidence type="ECO:0000256" key="1">
    <source>
        <dbReference type="SAM" id="MobiDB-lite"/>
    </source>
</evidence>
<reference evidence="3" key="1">
    <citation type="journal article" date="2012" name="Science">
        <title>The Paleozoic origin of enzymatic lignin decomposition reconstructed from 31 fungal genomes.</title>
        <authorList>
            <person name="Floudas D."/>
            <person name="Binder M."/>
            <person name="Riley R."/>
            <person name="Barry K."/>
            <person name="Blanchette R.A."/>
            <person name="Henrissat B."/>
            <person name="Martinez A.T."/>
            <person name="Otillar R."/>
            <person name="Spatafora J.W."/>
            <person name="Yadav J.S."/>
            <person name="Aerts A."/>
            <person name="Benoit I."/>
            <person name="Boyd A."/>
            <person name="Carlson A."/>
            <person name="Copeland A."/>
            <person name="Coutinho P.M."/>
            <person name="de Vries R.P."/>
            <person name="Ferreira P."/>
            <person name="Findley K."/>
            <person name="Foster B."/>
            <person name="Gaskell J."/>
            <person name="Glotzer D."/>
            <person name="Gorecki P."/>
            <person name="Heitman J."/>
            <person name="Hesse C."/>
            <person name="Hori C."/>
            <person name="Igarashi K."/>
            <person name="Jurgens J.A."/>
            <person name="Kallen N."/>
            <person name="Kersten P."/>
            <person name="Kohler A."/>
            <person name="Kuees U."/>
            <person name="Kumar T.K.A."/>
            <person name="Kuo A."/>
            <person name="LaButti K."/>
            <person name="Larrondo L.F."/>
            <person name="Lindquist E."/>
            <person name="Ling A."/>
            <person name="Lombard V."/>
            <person name="Lucas S."/>
            <person name="Lundell T."/>
            <person name="Martin R."/>
            <person name="McLaughlin D.J."/>
            <person name="Morgenstern I."/>
            <person name="Morin E."/>
            <person name="Murat C."/>
            <person name="Nagy L.G."/>
            <person name="Nolan M."/>
            <person name="Ohm R.A."/>
            <person name="Patyshakuliyeva A."/>
            <person name="Rokas A."/>
            <person name="Ruiz-Duenas F.J."/>
            <person name="Sabat G."/>
            <person name="Salamov A."/>
            <person name="Samejima M."/>
            <person name="Schmutz J."/>
            <person name="Slot J.C."/>
            <person name="St John F."/>
            <person name="Stenlid J."/>
            <person name="Sun H."/>
            <person name="Sun S."/>
            <person name="Syed K."/>
            <person name="Tsang A."/>
            <person name="Wiebenga A."/>
            <person name="Young D."/>
            <person name="Pisabarro A."/>
            <person name="Eastwood D.C."/>
            <person name="Martin F."/>
            <person name="Cullen D."/>
            <person name="Grigoriev I.V."/>
            <person name="Hibbett D.S."/>
        </authorList>
    </citation>
    <scope>NUCLEOTIDE SEQUENCE [LARGE SCALE GENOMIC DNA]</scope>
    <source>
        <strain evidence="3">RWD-64-598 SS2</strain>
    </source>
</reference>
<comment type="caution">
    <text evidence="2">The sequence shown here is derived from an EMBL/GenBank/DDBJ whole genome shotgun (WGS) entry which is preliminary data.</text>
</comment>
<sequence>MAEEPPVTVFKLPNYLPKKFRTLDIEKPTSVIAAIVVYSARWTAMFSKFNDGGVKKAAFLERARKEVDDAAWWLEAYIEYAKVDGQKLDWKLTPIVVAMYHEQGNIESPTFSLDPKTYGVLNRYCFRPVEVSNCGAAWWNEPEFTRATPPPAPSTMSPGPEAVSLFAKPVRPAESVVPSPASSSPASPSPAPRRLVGRQVRGKAPSTPRFTTPMPPAGKDRDAVKDDGIATQSPQPEPPTSDEDVIHVPKPSHTKPRPRQAKQTQALAVAIVDQNKFNTSAGDSTQDKLVASQAANGSTHTTESKAPSPESASSAARVPAKGNGKGGNKAKIPADRKVLDLTADVDGMEGFADAIRELVRAVDNNYAATRNDVKAHKESLKKVVDNQSQRINNLAGAVSGLRDDLRFLARALGHDIPSGASKGDVHVVSDVEMSAAALQGDSSGVHAAPNKRQRKSREATK</sequence>
<dbReference type="GeneID" id="19202583"/>
<feature type="compositionally biased region" description="Basic residues" evidence="1">
    <location>
        <begin position="250"/>
        <end position="260"/>
    </location>
</feature>
<evidence type="ECO:0000313" key="2">
    <source>
        <dbReference type="EMBL" id="EIW87363.1"/>
    </source>
</evidence>
<dbReference type="AlphaFoldDB" id="A0A5M3N7F0"/>